<dbReference type="RefSeq" id="WP_006005900.1">
    <property type="nucleotide sequence ID" value="NZ_DS996355.1"/>
</dbReference>
<accession>B6WT93</accession>
<reference evidence="1 2" key="2">
    <citation type="submission" date="2008-10" db="EMBL/GenBank/DDBJ databases">
        <authorList>
            <person name="Fulton L."/>
            <person name="Clifton S."/>
            <person name="Fulton B."/>
            <person name="Xu J."/>
            <person name="Minx P."/>
            <person name="Pepin K.H."/>
            <person name="Johnson M."/>
            <person name="Bhonagiri V."/>
            <person name="Nash W.E."/>
            <person name="Mardis E.R."/>
            <person name="Wilson R.K."/>
        </authorList>
    </citation>
    <scope>NUCLEOTIDE SEQUENCE [LARGE SCALE GENOMIC DNA]</scope>
    <source>
        <strain evidence="1 2">ATCC 29098</strain>
    </source>
</reference>
<comment type="caution">
    <text evidence="1">The sequence shown here is derived from an EMBL/GenBank/DDBJ whole genome shotgun (WGS) entry which is preliminary data.</text>
</comment>
<reference evidence="1 2" key="1">
    <citation type="submission" date="2008-10" db="EMBL/GenBank/DDBJ databases">
        <title>Draft genome sequence of Desulvovibrio piger (ATCC 29098).</title>
        <authorList>
            <person name="Sudarsanam P."/>
            <person name="Ley R."/>
            <person name="Guruge J."/>
            <person name="Turnbaugh P.J."/>
            <person name="Mahowald M."/>
            <person name="Liep D."/>
            <person name="Gordon J."/>
        </authorList>
    </citation>
    <scope>NUCLEOTIDE SEQUENCE [LARGE SCALE GENOMIC DNA]</scope>
    <source>
        <strain evidence="1 2">ATCC 29098</strain>
    </source>
</reference>
<dbReference type="HOGENOM" id="CLU_1812688_0_0_7"/>
<evidence type="ECO:0000313" key="2">
    <source>
        <dbReference type="Proteomes" id="UP000003676"/>
    </source>
</evidence>
<dbReference type="AlphaFoldDB" id="B6WT93"/>
<dbReference type="Proteomes" id="UP000003676">
    <property type="component" value="Unassembled WGS sequence"/>
</dbReference>
<protein>
    <submittedName>
        <fullName evidence="1">Uncharacterized protein</fullName>
    </submittedName>
</protein>
<name>B6WT93_9BACT</name>
<sequence>MEKKFLFLQQCQYESTLSEKICSRKQLTAYDEDLVVYRALRTKDICIGNFTPQLANSADNRQKIKNDPCSYCGLSIFLDKCEFKHFIFSAHLKRRFPYYAQGIINQFKDGPIEKKPTPVHVTWHPYSNVIFSELFSLPGDDA</sequence>
<gene>
    <name evidence="1" type="ORF">DESPIG_01298</name>
</gene>
<organism evidence="1 2">
    <name type="scientific">Desulfovibrio piger ATCC 29098</name>
    <dbReference type="NCBI Taxonomy" id="411464"/>
    <lineage>
        <taxon>Bacteria</taxon>
        <taxon>Pseudomonadati</taxon>
        <taxon>Thermodesulfobacteriota</taxon>
        <taxon>Desulfovibrionia</taxon>
        <taxon>Desulfovibrionales</taxon>
        <taxon>Desulfovibrionaceae</taxon>
        <taxon>Desulfovibrio</taxon>
    </lineage>
</organism>
<dbReference type="EMBL" id="ABXU01000030">
    <property type="protein sequence ID" value="EEB33783.1"/>
    <property type="molecule type" value="Genomic_DNA"/>
</dbReference>
<evidence type="ECO:0000313" key="1">
    <source>
        <dbReference type="EMBL" id="EEB33783.1"/>
    </source>
</evidence>
<proteinExistence type="predicted"/>